<name>A0A024E624_9PSED</name>
<evidence type="ECO:0000313" key="3">
    <source>
        <dbReference type="Proteomes" id="UP000026913"/>
    </source>
</evidence>
<protein>
    <submittedName>
        <fullName evidence="2">Uncharacterized protein</fullName>
    </submittedName>
</protein>
<reference evidence="2 3" key="1">
    <citation type="journal article" date="2012" name="J. Bacteriol.">
        <title>Genome sequence of cold-adapted Pseudomonas mandelii strain JR-1.</title>
        <authorList>
            <person name="Jang S.H."/>
            <person name="Kim J."/>
            <person name="Kim J."/>
            <person name="Hong S."/>
            <person name="Lee C."/>
        </authorList>
    </citation>
    <scope>NUCLEOTIDE SEQUENCE [LARGE SCALE GENOMIC DNA]</scope>
    <source>
        <strain evidence="2 3">JR-1</strain>
    </source>
</reference>
<organism evidence="2 3">
    <name type="scientific">Pseudomonas mandelii JR-1</name>
    <dbReference type="NCBI Taxonomy" id="1147786"/>
    <lineage>
        <taxon>Bacteria</taxon>
        <taxon>Pseudomonadati</taxon>
        <taxon>Pseudomonadota</taxon>
        <taxon>Gammaproteobacteria</taxon>
        <taxon>Pseudomonadales</taxon>
        <taxon>Pseudomonadaceae</taxon>
        <taxon>Pseudomonas</taxon>
    </lineage>
</organism>
<dbReference type="AlphaFoldDB" id="A0A024E624"/>
<dbReference type="EMBL" id="CP005960">
    <property type="protein sequence ID" value="AHZ68045.1"/>
    <property type="molecule type" value="Genomic_DNA"/>
</dbReference>
<dbReference type="HOGENOM" id="CLU_3315568_0_0_6"/>
<feature type="compositionally biased region" description="Polar residues" evidence="1">
    <location>
        <begin position="1"/>
        <end position="10"/>
    </location>
</feature>
<sequence length="39" mass="4049">MVTIDGSNGCASRPCRPRKPPDLLPVLLGKSGTIGRDLG</sequence>
<gene>
    <name evidence="2" type="ORF">OU5_0966</name>
</gene>
<accession>A0A024E624</accession>
<dbReference type="Proteomes" id="UP000026913">
    <property type="component" value="Chromosome"/>
</dbReference>
<dbReference type="KEGG" id="pman:OU5_0966"/>
<evidence type="ECO:0000313" key="2">
    <source>
        <dbReference type="EMBL" id="AHZ68045.1"/>
    </source>
</evidence>
<feature type="region of interest" description="Disordered" evidence="1">
    <location>
        <begin position="1"/>
        <end position="39"/>
    </location>
</feature>
<proteinExistence type="predicted"/>
<evidence type="ECO:0000256" key="1">
    <source>
        <dbReference type="SAM" id="MobiDB-lite"/>
    </source>
</evidence>